<dbReference type="NCBIfam" id="NF009466">
    <property type="entry name" value="PRK12826.1-2"/>
    <property type="match status" value="1"/>
</dbReference>
<keyword evidence="8" id="KW-0275">Fatty acid biosynthesis</keyword>
<dbReference type="SMART" id="SM00822">
    <property type="entry name" value="PKS_KR"/>
    <property type="match status" value="1"/>
</dbReference>
<comment type="pathway">
    <text evidence="1">Lipid metabolism; fatty acid biosynthesis.</text>
</comment>
<keyword evidence="4" id="KW-0276">Fatty acid metabolism</keyword>
<dbReference type="FunFam" id="3.40.50.720:FF:000037">
    <property type="entry name" value="3-oxoacyl-[acyl-carrier-protein] reductase FabG"/>
    <property type="match status" value="1"/>
</dbReference>
<dbReference type="AlphaFoldDB" id="A0A3B0UTR0"/>
<dbReference type="PRINTS" id="PR00081">
    <property type="entry name" value="GDHRDH"/>
</dbReference>
<evidence type="ECO:0000256" key="1">
    <source>
        <dbReference type="ARBA" id="ARBA00005194"/>
    </source>
</evidence>
<evidence type="ECO:0000313" key="10">
    <source>
        <dbReference type="EMBL" id="VAW34431.1"/>
    </source>
</evidence>
<evidence type="ECO:0000256" key="3">
    <source>
        <dbReference type="ARBA" id="ARBA00022516"/>
    </source>
</evidence>
<dbReference type="InterPro" id="IPR036291">
    <property type="entry name" value="NAD(P)-bd_dom_sf"/>
</dbReference>
<dbReference type="GO" id="GO:0004316">
    <property type="term" value="F:3-oxoacyl-[acyl-carrier-protein] reductase (NADPH) activity"/>
    <property type="evidence" value="ECO:0007669"/>
    <property type="project" value="UniProtKB-EC"/>
</dbReference>
<dbReference type="PANTHER" id="PTHR42879">
    <property type="entry name" value="3-OXOACYL-(ACYL-CARRIER-PROTEIN) REDUCTASE"/>
    <property type="match status" value="1"/>
</dbReference>
<reference evidence="10" key="1">
    <citation type="submission" date="2018-06" db="EMBL/GenBank/DDBJ databases">
        <authorList>
            <person name="Zhirakovskaya E."/>
        </authorList>
    </citation>
    <scope>NUCLEOTIDE SEQUENCE</scope>
</reference>
<dbReference type="EMBL" id="UOEY01000006">
    <property type="protein sequence ID" value="VAW34431.1"/>
    <property type="molecule type" value="Genomic_DNA"/>
</dbReference>
<dbReference type="NCBIfam" id="NF004197">
    <property type="entry name" value="PRK05653.1-1"/>
    <property type="match status" value="1"/>
</dbReference>
<dbReference type="NCBIfam" id="TIGR01830">
    <property type="entry name" value="3oxo_ACP_reduc"/>
    <property type="match status" value="1"/>
</dbReference>
<evidence type="ECO:0000256" key="2">
    <source>
        <dbReference type="ARBA" id="ARBA00006484"/>
    </source>
</evidence>
<dbReference type="PANTHER" id="PTHR42879:SF2">
    <property type="entry name" value="3-OXOACYL-[ACYL-CARRIER-PROTEIN] REDUCTASE FABG"/>
    <property type="match status" value="1"/>
</dbReference>
<name>A0A3B0UTR0_9ZZZZ</name>
<keyword evidence="6 10" id="KW-0560">Oxidoreductase</keyword>
<keyword evidence="5" id="KW-0521">NADP</keyword>
<sequence length="249" mass="25752">MTLAGKIALVTGGSRGIGRAVCLRLASMGASVGINYVSQPGAAEETLAAVEAAGGTAFISQFDVADATAVATAVKTITTGRGAIDILVNNAGITRDGLMARMRDDDWDQVLDTNLKGAFLCSKAVMRGMMKKRWGRIINMTSVIGFLGNAGQVNYGAAKAGLVGLTKSMARELAARNVTVNCVAPGYIVTDMTSGLPEEIQEAIKLQIPLGTLGQPEDVAAAVAFLASADCNYMTGQTLHVNGGMYMGN</sequence>
<evidence type="ECO:0000256" key="8">
    <source>
        <dbReference type="ARBA" id="ARBA00023160"/>
    </source>
</evidence>
<dbReference type="PRINTS" id="PR00080">
    <property type="entry name" value="SDRFAMILY"/>
</dbReference>
<dbReference type="InterPro" id="IPR011284">
    <property type="entry name" value="3oxo_ACP_reduc"/>
</dbReference>
<protein>
    <submittedName>
        <fullName evidence="10">3-oxoacyl-[acyl-carrier protein] reductase</fullName>
        <ecNumber evidence="10">1.1.1.100</ecNumber>
    </submittedName>
</protein>
<evidence type="ECO:0000256" key="4">
    <source>
        <dbReference type="ARBA" id="ARBA00022832"/>
    </source>
</evidence>
<dbReference type="InterPro" id="IPR002347">
    <property type="entry name" value="SDR_fam"/>
</dbReference>
<dbReference type="Gene3D" id="3.40.50.720">
    <property type="entry name" value="NAD(P)-binding Rossmann-like Domain"/>
    <property type="match status" value="1"/>
</dbReference>
<dbReference type="PROSITE" id="PS00061">
    <property type="entry name" value="ADH_SHORT"/>
    <property type="match status" value="1"/>
</dbReference>
<organism evidence="10">
    <name type="scientific">hydrothermal vent metagenome</name>
    <dbReference type="NCBI Taxonomy" id="652676"/>
    <lineage>
        <taxon>unclassified sequences</taxon>
        <taxon>metagenomes</taxon>
        <taxon>ecological metagenomes</taxon>
    </lineage>
</organism>
<keyword evidence="7" id="KW-0443">Lipid metabolism</keyword>
<evidence type="ECO:0000256" key="5">
    <source>
        <dbReference type="ARBA" id="ARBA00022857"/>
    </source>
</evidence>
<evidence type="ECO:0000259" key="9">
    <source>
        <dbReference type="SMART" id="SM00822"/>
    </source>
</evidence>
<dbReference type="Pfam" id="PF13561">
    <property type="entry name" value="adh_short_C2"/>
    <property type="match status" value="1"/>
</dbReference>
<gene>
    <name evidence="10" type="ORF">MNBD_DELTA04-1260</name>
</gene>
<dbReference type="GO" id="GO:0006633">
    <property type="term" value="P:fatty acid biosynthetic process"/>
    <property type="evidence" value="ECO:0007669"/>
    <property type="project" value="UniProtKB-KW"/>
</dbReference>
<dbReference type="CDD" id="cd05333">
    <property type="entry name" value="BKR_SDR_c"/>
    <property type="match status" value="1"/>
</dbReference>
<proteinExistence type="inferred from homology"/>
<dbReference type="SUPFAM" id="SSF51735">
    <property type="entry name" value="NAD(P)-binding Rossmann-fold domains"/>
    <property type="match status" value="1"/>
</dbReference>
<dbReference type="InterPro" id="IPR057326">
    <property type="entry name" value="KR_dom"/>
</dbReference>
<dbReference type="EC" id="1.1.1.100" evidence="10"/>
<evidence type="ECO:0000256" key="6">
    <source>
        <dbReference type="ARBA" id="ARBA00023002"/>
    </source>
</evidence>
<comment type="similarity">
    <text evidence="2">Belongs to the short-chain dehydrogenases/reductases (SDR) family.</text>
</comment>
<dbReference type="GO" id="GO:0051287">
    <property type="term" value="F:NAD binding"/>
    <property type="evidence" value="ECO:0007669"/>
    <property type="project" value="InterPro"/>
</dbReference>
<dbReference type="InterPro" id="IPR020904">
    <property type="entry name" value="Sc_DH/Rdtase_CS"/>
</dbReference>
<feature type="domain" description="Ketoreductase" evidence="9">
    <location>
        <begin position="6"/>
        <end position="186"/>
    </location>
</feature>
<evidence type="ECO:0000256" key="7">
    <source>
        <dbReference type="ARBA" id="ARBA00023098"/>
    </source>
</evidence>
<accession>A0A3B0UTR0</accession>
<dbReference type="NCBIfam" id="NF004199">
    <property type="entry name" value="PRK05653.1-4"/>
    <property type="match status" value="1"/>
</dbReference>
<dbReference type="InterPro" id="IPR050259">
    <property type="entry name" value="SDR"/>
</dbReference>
<keyword evidence="3" id="KW-0444">Lipid biosynthesis</keyword>